<evidence type="ECO:0000313" key="8">
    <source>
        <dbReference type="Proteomes" id="UP001162156"/>
    </source>
</evidence>
<evidence type="ECO:0000256" key="1">
    <source>
        <dbReference type="ARBA" id="ARBA00005696"/>
    </source>
</evidence>
<reference evidence="7" key="1">
    <citation type="journal article" date="2023" name="Insect Mol. Biol.">
        <title>Genome sequencing provides insights into the evolution of gene families encoding plant cell wall-degrading enzymes in longhorned beetles.</title>
        <authorList>
            <person name="Shin N.R."/>
            <person name="Okamura Y."/>
            <person name="Kirsch R."/>
            <person name="Pauchet Y."/>
        </authorList>
    </citation>
    <scope>NUCLEOTIDE SEQUENCE</scope>
    <source>
        <strain evidence="7">RBIC_L_NR</strain>
    </source>
</reference>
<evidence type="ECO:0000256" key="2">
    <source>
        <dbReference type="ARBA" id="ARBA00021099"/>
    </source>
</evidence>
<accession>A0AAV8X2M2</accession>
<keyword evidence="3" id="KW-0808">Transferase</keyword>
<keyword evidence="4" id="KW-0833">Ubl conjugation pathway</keyword>
<comment type="caution">
    <text evidence="7">The sequence shown here is derived from an EMBL/GenBank/DDBJ whole genome shotgun (WGS) entry which is preliminary data.</text>
</comment>
<comment type="similarity">
    <text evidence="1">Belongs to the ATG10 family.</text>
</comment>
<dbReference type="Pfam" id="PF03987">
    <property type="entry name" value="Autophagy_act_C"/>
    <property type="match status" value="1"/>
</dbReference>
<dbReference type="GO" id="GO:0005829">
    <property type="term" value="C:cytosol"/>
    <property type="evidence" value="ECO:0007669"/>
    <property type="project" value="TreeGrafter"/>
</dbReference>
<gene>
    <name evidence="7" type="ORF">NQ314_014480</name>
</gene>
<dbReference type="GO" id="GO:0000422">
    <property type="term" value="P:autophagy of mitochondrion"/>
    <property type="evidence" value="ECO:0007669"/>
    <property type="project" value="TreeGrafter"/>
</dbReference>
<dbReference type="Proteomes" id="UP001162156">
    <property type="component" value="Unassembled WGS sequence"/>
</dbReference>
<dbReference type="EMBL" id="JANEYF010003969">
    <property type="protein sequence ID" value="KAJ8932776.1"/>
    <property type="molecule type" value="Genomic_DNA"/>
</dbReference>
<dbReference type="GO" id="GO:0032446">
    <property type="term" value="P:protein modification by small protein conjugation"/>
    <property type="evidence" value="ECO:0007669"/>
    <property type="project" value="TreeGrafter"/>
</dbReference>
<keyword evidence="8" id="KW-1185">Reference proteome</keyword>
<protein>
    <recommendedName>
        <fullName evidence="2">Ubiquitin-like-conjugating enzyme ATG10</fullName>
    </recommendedName>
    <alternativeName>
        <fullName evidence="6">Autophagy-related protein 10</fullName>
    </alternativeName>
</protein>
<dbReference type="GO" id="GO:0000045">
    <property type="term" value="P:autophagosome assembly"/>
    <property type="evidence" value="ECO:0007669"/>
    <property type="project" value="TreeGrafter"/>
</dbReference>
<keyword evidence="5" id="KW-0072">Autophagy</keyword>
<dbReference type="GO" id="GO:0061651">
    <property type="term" value="F:Atg12 conjugating enzyme activity"/>
    <property type="evidence" value="ECO:0007669"/>
    <property type="project" value="TreeGrafter"/>
</dbReference>
<dbReference type="PANTHER" id="PTHR14957">
    <property type="entry name" value="UBIQUITIN-LIKE-CONJUGATING ENZYME ATG10"/>
    <property type="match status" value="1"/>
</dbReference>
<dbReference type="Gene3D" id="3.30.1460.50">
    <property type="match status" value="1"/>
</dbReference>
<dbReference type="PANTHER" id="PTHR14957:SF1">
    <property type="entry name" value="UBIQUITIN-LIKE-CONJUGATING ENZYME ATG10"/>
    <property type="match status" value="1"/>
</dbReference>
<dbReference type="AlphaFoldDB" id="A0AAV8X2M2"/>
<dbReference type="InterPro" id="IPR007135">
    <property type="entry name" value="Atg3/Atg10"/>
</dbReference>
<evidence type="ECO:0000313" key="7">
    <source>
        <dbReference type="EMBL" id="KAJ8932776.1"/>
    </source>
</evidence>
<evidence type="ECO:0000256" key="5">
    <source>
        <dbReference type="ARBA" id="ARBA00023006"/>
    </source>
</evidence>
<evidence type="ECO:0000256" key="3">
    <source>
        <dbReference type="ARBA" id="ARBA00022679"/>
    </source>
</evidence>
<name>A0AAV8X2M2_9CUCU</name>
<organism evidence="7 8">
    <name type="scientific">Rhamnusium bicolor</name>
    <dbReference type="NCBI Taxonomy" id="1586634"/>
    <lineage>
        <taxon>Eukaryota</taxon>
        <taxon>Metazoa</taxon>
        <taxon>Ecdysozoa</taxon>
        <taxon>Arthropoda</taxon>
        <taxon>Hexapoda</taxon>
        <taxon>Insecta</taxon>
        <taxon>Pterygota</taxon>
        <taxon>Neoptera</taxon>
        <taxon>Endopterygota</taxon>
        <taxon>Coleoptera</taxon>
        <taxon>Polyphaga</taxon>
        <taxon>Cucujiformia</taxon>
        <taxon>Chrysomeloidea</taxon>
        <taxon>Cerambycidae</taxon>
        <taxon>Lepturinae</taxon>
        <taxon>Rhagiini</taxon>
        <taxon>Rhamnusium</taxon>
    </lineage>
</organism>
<evidence type="ECO:0000256" key="4">
    <source>
        <dbReference type="ARBA" id="ARBA00022786"/>
    </source>
</evidence>
<sequence>MDMHLTLENFTKCIEDIVKISDLLMDGWILKEKQGVENGKYIVKRCTTQLTKPDDKDIKVLVTFEYHIAYQLSYGVPVICFKVWKHDGLLFSLEEYWEFNQDLKEHNMYDTLTQLDHPVLCQPFLTLHPCRTQEIIQPFLENSKNPVISWLSVVGLFVHLNLLEEYLKNC</sequence>
<evidence type="ECO:0000256" key="6">
    <source>
        <dbReference type="ARBA" id="ARBA00029833"/>
    </source>
</evidence>
<proteinExistence type="inferred from homology"/>